<dbReference type="PANTHER" id="PTHR22602:SF0">
    <property type="entry name" value="TRANSFERASE CAF17, MITOCHONDRIAL-RELATED"/>
    <property type="match status" value="1"/>
</dbReference>
<dbReference type="InterPro" id="IPR017703">
    <property type="entry name" value="YgfZ/GCV_T_CS"/>
</dbReference>
<evidence type="ECO:0000259" key="2">
    <source>
        <dbReference type="Pfam" id="PF25455"/>
    </source>
</evidence>
<dbReference type="InterPro" id="IPR057460">
    <property type="entry name" value="CAF17_C"/>
</dbReference>
<evidence type="ECO:0000313" key="4">
    <source>
        <dbReference type="Proteomes" id="UP000028504"/>
    </source>
</evidence>
<keyword evidence="1" id="KW-0809">Transit peptide</keyword>
<proteinExistence type="predicted"/>
<gene>
    <name evidence="3" type="ORF">CATYP_08785</name>
</gene>
<accession>A0ABN4DDY5</accession>
<feature type="domain" description="CAF17 C-terminal" evidence="2">
    <location>
        <begin position="281"/>
        <end position="346"/>
    </location>
</feature>
<dbReference type="Gene3D" id="3.30.1360.120">
    <property type="entry name" value="Probable tRNA modification gtpase trme, domain 1"/>
    <property type="match status" value="2"/>
</dbReference>
<dbReference type="NCBIfam" id="TIGR03317">
    <property type="entry name" value="ygfZ_signature"/>
    <property type="match status" value="1"/>
</dbReference>
<dbReference type="EMBL" id="CP008944">
    <property type="protein sequence ID" value="AIG64643.1"/>
    <property type="molecule type" value="Genomic_DNA"/>
</dbReference>
<evidence type="ECO:0000313" key="3">
    <source>
        <dbReference type="EMBL" id="AIG64643.1"/>
    </source>
</evidence>
<dbReference type="PANTHER" id="PTHR22602">
    <property type="entry name" value="TRANSFERASE CAF17, MITOCHONDRIAL-RELATED"/>
    <property type="match status" value="1"/>
</dbReference>
<dbReference type="SUPFAM" id="SSF103025">
    <property type="entry name" value="Folate-binding domain"/>
    <property type="match status" value="1"/>
</dbReference>
<dbReference type="InterPro" id="IPR027266">
    <property type="entry name" value="TrmE/GcvT-like"/>
</dbReference>
<protein>
    <submittedName>
        <fullName evidence="3">Aminomethyltransferase</fullName>
    </submittedName>
</protein>
<name>A0ABN4DDY5_9CORY</name>
<dbReference type="InterPro" id="IPR045179">
    <property type="entry name" value="YgfZ/GcvT"/>
</dbReference>
<organism evidence="3 4">
    <name type="scientific">Corynebacterium atypicum</name>
    <dbReference type="NCBI Taxonomy" id="191610"/>
    <lineage>
        <taxon>Bacteria</taxon>
        <taxon>Bacillati</taxon>
        <taxon>Actinomycetota</taxon>
        <taxon>Actinomycetes</taxon>
        <taxon>Mycobacteriales</taxon>
        <taxon>Corynebacteriaceae</taxon>
        <taxon>Corynebacterium</taxon>
    </lineage>
</organism>
<keyword evidence="4" id="KW-1185">Reference proteome</keyword>
<reference evidence="3 4" key="1">
    <citation type="submission" date="2014-07" db="EMBL/GenBank/DDBJ databases">
        <title>Complete genome sequence of Corynebacterium atypicum DSM 44849: identifiction of the mycolic acid biosynthesis genes.</title>
        <authorList>
            <person name="Tippelt A."/>
            <person name="Mollmann S."/>
            <person name="Albersmeier A."/>
            <person name="Jaenicke S."/>
            <person name="Ruckert C."/>
            <person name="Tauch A."/>
        </authorList>
    </citation>
    <scope>NUCLEOTIDE SEQUENCE [LARGE SCALE GENOMIC DNA]</scope>
    <source>
        <strain evidence="3 4">R2070</strain>
    </source>
</reference>
<dbReference type="Pfam" id="PF25455">
    <property type="entry name" value="Beta-barrel_CAF17_C"/>
    <property type="match status" value="1"/>
</dbReference>
<dbReference type="Proteomes" id="UP000028504">
    <property type="component" value="Chromosome"/>
</dbReference>
<sequence>MTTIDGVEDTSDYRSPLLDLDGAVAAAPDDPQHRGVDVAGVAWHYGDPFGEQRAIGSGGVWIDRSQRRVLKVSGPDAAEYLNNLLSQQLIDAADGFTAEALDLDAQGHVAHHAFVSVTGSEFYLDLPAGPAASLKSYLEKMVFWAQVTIEEPPLGVVTVLGGSLPTGLDAATLSRRVDWLGPERWDVLVDRGQVARVAEQLSAAGLRPAGLMAFTAERIKALEPEQEADLDHKSIAHEVAHWIGRGDRLGAVHLHKGCYRGQETVSRVENVGRSPRLMVLLQLDGSDPQLPAPGTPLQLGGRAVGRLGSVAHDCDDGPIALGIVKRSALNRGQLTAGSTACLVDPDSLPTDEGEHAGRVAIDRLRAARNQAEQ</sequence>
<evidence type="ECO:0000256" key="1">
    <source>
        <dbReference type="ARBA" id="ARBA00022946"/>
    </source>
</evidence>